<dbReference type="OrthoDB" id="76676at2759"/>
<keyword evidence="6" id="KW-0539">Nucleus</keyword>
<gene>
    <name evidence="8" type="ORF">M501DRAFT_994292</name>
</gene>
<dbReference type="Proteomes" id="UP000799429">
    <property type="component" value="Unassembled WGS sequence"/>
</dbReference>
<evidence type="ECO:0000256" key="6">
    <source>
        <dbReference type="ARBA" id="ARBA00023242"/>
    </source>
</evidence>
<feature type="compositionally biased region" description="Polar residues" evidence="7">
    <location>
        <begin position="67"/>
        <end position="81"/>
    </location>
</feature>
<proteinExistence type="inferred from homology"/>
<comment type="subcellular location">
    <subcellularLocation>
        <location evidence="1">Nucleus</location>
    </subcellularLocation>
</comment>
<feature type="compositionally biased region" description="Basic and acidic residues" evidence="7">
    <location>
        <begin position="154"/>
        <end position="183"/>
    </location>
</feature>
<dbReference type="PANTHER" id="PTHR13011:SF0">
    <property type="entry name" value="GENERAL TRANSCRIPTION FACTOR IIF SUBUNIT 1"/>
    <property type="match status" value="1"/>
</dbReference>
<dbReference type="SUPFAM" id="SSF50916">
    <property type="entry name" value="Rap30/74 interaction domains"/>
    <property type="match status" value="1"/>
</dbReference>
<evidence type="ECO:0000256" key="4">
    <source>
        <dbReference type="ARBA" id="ARBA00023125"/>
    </source>
</evidence>
<feature type="compositionally biased region" description="Polar residues" evidence="7">
    <location>
        <begin position="517"/>
        <end position="539"/>
    </location>
</feature>
<feature type="compositionally biased region" description="Acidic residues" evidence="7">
    <location>
        <begin position="347"/>
        <end position="386"/>
    </location>
</feature>
<dbReference type="PANTHER" id="PTHR13011">
    <property type="entry name" value="TFIIF-ALPHA"/>
    <property type="match status" value="1"/>
</dbReference>
<comment type="caution">
    <text evidence="8">The sequence shown here is derived from an EMBL/GenBank/DDBJ whole genome shotgun (WGS) entry which is preliminary data.</text>
</comment>
<feature type="compositionally biased region" description="Polar residues" evidence="7">
    <location>
        <begin position="184"/>
        <end position="200"/>
    </location>
</feature>
<dbReference type="GO" id="GO:0001096">
    <property type="term" value="F:TFIIF-class transcription factor complex binding"/>
    <property type="evidence" value="ECO:0007669"/>
    <property type="project" value="TreeGrafter"/>
</dbReference>
<feature type="region of interest" description="Disordered" evidence="7">
    <location>
        <begin position="330"/>
        <end position="650"/>
    </location>
</feature>
<dbReference type="GO" id="GO:0032968">
    <property type="term" value="P:positive regulation of transcription elongation by RNA polymerase II"/>
    <property type="evidence" value="ECO:0007669"/>
    <property type="project" value="InterPro"/>
</dbReference>
<dbReference type="InterPro" id="IPR011039">
    <property type="entry name" value="TFIIF_interaction"/>
</dbReference>
<evidence type="ECO:0000256" key="7">
    <source>
        <dbReference type="SAM" id="MobiDB-lite"/>
    </source>
</evidence>
<dbReference type="EMBL" id="MU006089">
    <property type="protein sequence ID" value="KAF2843383.1"/>
    <property type="molecule type" value="Genomic_DNA"/>
</dbReference>
<evidence type="ECO:0000313" key="8">
    <source>
        <dbReference type="EMBL" id="KAF2843383.1"/>
    </source>
</evidence>
<dbReference type="GO" id="GO:0006367">
    <property type="term" value="P:transcription initiation at RNA polymerase II promoter"/>
    <property type="evidence" value="ECO:0007669"/>
    <property type="project" value="InterPro"/>
</dbReference>
<dbReference type="InterPro" id="IPR008851">
    <property type="entry name" value="TFIIF-alpha"/>
</dbReference>
<dbReference type="GO" id="GO:0003677">
    <property type="term" value="F:DNA binding"/>
    <property type="evidence" value="ECO:0007669"/>
    <property type="project" value="UniProtKB-KW"/>
</dbReference>
<feature type="region of interest" description="Disordered" evidence="7">
    <location>
        <begin position="1"/>
        <end position="91"/>
    </location>
</feature>
<evidence type="ECO:0000313" key="9">
    <source>
        <dbReference type="Proteomes" id="UP000799429"/>
    </source>
</evidence>
<reference evidence="8" key="1">
    <citation type="journal article" date="2020" name="Stud. Mycol.">
        <title>101 Dothideomycetes genomes: a test case for predicting lifestyles and emergence of pathogens.</title>
        <authorList>
            <person name="Haridas S."/>
            <person name="Albert R."/>
            <person name="Binder M."/>
            <person name="Bloem J."/>
            <person name="Labutti K."/>
            <person name="Salamov A."/>
            <person name="Andreopoulos B."/>
            <person name="Baker S."/>
            <person name="Barry K."/>
            <person name="Bills G."/>
            <person name="Bluhm B."/>
            <person name="Cannon C."/>
            <person name="Castanera R."/>
            <person name="Culley D."/>
            <person name="Daum C."/>
            <person name="Ezra D."/>
            <person name="Gonzalez J."/>
            <person name="Henrissat B."/>
            <person name="Kuo A."/>
            <person name="Liang C."/>
            <person name="Lipzen A."/>
            <person name="Lutzoni F."/>
            <person name="Magnuson J."/>
            <person name="Mondo S."/>
            <person name="Nolan M."/>
            <person name="Ohm R."/>
            <person name="Pangilinan J."/>
            <person name="Park H.-J."/>
            <person name="Ramirez L."/>
            <person name="Alfaro M."/>
            <person name="Sun H."/>
            <person name="Tritt A."/>
            <person name="Yoshinaga Y."/>
            <person name="Zwiers L.-H."/>
            <person name="Turgeon B."/>
            <person name="Goodwin S."/>
            <person name="Spatafora J."/>
            <person name="Crous P."/>
            <person name="Grigoriev I."/>
        </authorList>
    </citation>
    <scope>NUCLEOTIDE SEQUENCE</scope>
    <source>
        <strain evidence="8">CBS 101060</strain>
    </source>
</reference>
<dbReference type="GO" id="GO:0005674">
    <property type="term" value="C:transcription factor TFIIF complex"/>
    <property type="evidence" value="ECO:0007669"/>
    <property type="project" value="TreeGrafter"/>
</dbReference>
<comment type="similarity">
    <text evidence="2">Belongs to the TFIIF alpha subunit family.</text>
</comment>
<feature type="compositionally biased region" description="Basic and acidic residues" evidence="7">
    <location>
        <begin position="203"/>
        <end position="216"/>
    </location>
</feature>
<evidence type="ECO:0000256" key="5">
    <source>
        <dbReference type="ARBA" id="ARBA00023163"/>
    </source>
</evidence>
<keyword evidence="4" id="KW-0238">DNA-binding</keyword>
<feature type="region of interest" description="Disordered" evidence="7">
    <location>
        <begin position="136"/>
        <end position="216"/>
    </location>
</feature>
<accession>A0A9P4SIN6</accession>
<feature type="compositionally biased region" description="Basic and acidic residues" evidence="7">
    <location>
        <begin position="387"/>
        <end position="398"/>
    </location>
</feature>
<dbReference type="AlphaFoldDB" id="A0A9P4SIN6"/>
<keyword evidence="9" id="KW-1185">Reference proteome</keyword>
<feature type="compositionally biased region" description="Polar residues" evidence="7">
    <location>
        <begin position="1"/>
        <end position="14"/>
    </location>
</feature>
<dbReference type="GO" id="GO:0016251">
    <property type="term" value="F:RNA polymerase II general transcription initiation factor activity"/>
    <property type="evidence" value="ECO:0007669"/>
    <property type="project" value="TreeGrafter"/>
</dbReference>
<feature type="compositionally biased region" description="Polar residues" evidence="7">
    <location>
        <begin position="620"/>
        <end position="637"/>
    </location>
</feature>
<evidence type="ECO:0000256" key="2">
    <source>
        <dbReference type="ARBA" id="ARBA00005249"/>
    </source>
</evidence>
<evidence type="ECO:0000256" key="3">
    <source>
        <dbReference type="ARBA" id="ARBA00023015"/>
    </source>
</evidence>
<feature type="compositionally biased region" description="Basic and acidic residues" evidence="7">
    <location>
        <begin position="469"/>
        <end position="489"/>
    </location>
</feature>
<feature type="compositionally biased region" description="Basic and acidic residues" evidence="7">
    <location>
        <begin position="420"/>
        <end position="448"/>
    </location>
</feature>
<name>A0A9P4SIN6_9PEZI</name>
<organism evidence="8 9">
    <name type="scientific">Patellaria atrata CBS 101060</name>
    <dbReference type="NCBI Taxonomy" id="1346257"/>
    <lineage>
        <taxon>Eukaryota</taxon>
        <taxon>Fungi</taxon>
        <taxon>Dikarya</taxon>
        <taxon>Ascomycota</taxon>
        <taxon>Pezizomycotina</taxon>
        <taxon>Dothideomycetes</taxon>
        <taxon>Dothideomycetes incertae sedis</taxon>
        <taxon>Patellariales</taxon>
        <taxon>Patellariaceae</taxon>
        <taxon>Patellaria</taxon>
    </lineage>
</organism>
<keyword evidence="3" id="KW-0805">Transcription regulation</keyword>
<keyword evidence="5" id="KW-0804">Transcription</keyword>
<feature type="compositionally biased region" description="Basic residues" evidence="7">
    <location>
        <begin position="542"/>
        <end position="551"/>
    </location>
</feature>
<evidence type="ECO:0000256" key="1">
    <source>
        <dbReference type="ARBA" id="ARBA00004123"/>
    </source>
</evidence>
<sequence length="720" mass="79042">MSASPAPATGSTPNGAPKIPLRKKPKPADPMRAISRKPAAKRTIIPGAAAKQNSGVKQPLPSRPGPNATSAQTNGPPQTDTQPEDTRTFHDYPVVTTKRAFLEGLRHHVIKFQSRSPSQRVDPTDQSTFTRPVRLHRRDPRAPPSGAGSSVVDVDMKDDGLDDKEREKQEAIKAERLRIREENQAQIAPTGKQSRPQNFNKLKKTEQVYRTDDSPAAKKAAQLRYEEAMPWHLEDFDNKNTWVGQYEANLSGCHVMLHTQENATFRMIPVEKWYRFKEKYRKLTVTADEADERMTKLKRNNRWLVQADEFEKMQEAKNLSANKQRRMFTRAGANEDEKPSGGVGLGGDDDEEKRDIAIDADDIDVDAGDEFSDDEENALFEGDDEEGKVAEEKIRREQLSANIFGLNDKKDVDKEEEQMKEEARMKRKLEKGTRKALLKRENDWRYDTDSDSNPYTSASDSDSSENEEDKDKQAESKKEEEAKAADKAKGIASGASTKGTNTPTNRPPKSLLEQSRKTQSTTSLKRPGSPNLSEASGNESSRKKHKHKHQKSSIGSVAGSPRELSPEAGNLSRKSSIAVGSLESSKISDLKRRHGSGSDSESGDGKGVKLKLRGLGSVAGSPTGSRAGSPTINTGRATSPGAASATSKNKASALPALPTTEEIAAAVPASGIPLSQLITLFKARIKSSEQRHDFIVLVKAATRFDKATKNLYPKNSGTGT</sequence>
<evidence type="ECO:0008006" key="10">
    <source>
        <dbReference type="Google" id="ProtNLM"/>
    </source>
</evidence>
<protein>
    <recommendedName>
        <fullName evidence="10">Transcription initiation factor IIF subunit alpha</fullName>
    </recommendedName>
</protein>